<dbReference type="AlphaFoldDB" id="A0A7M7KWR9"/>
<feature type="compositionally biased region" description="Low complexity" evidence="1">
    <location>
        <begin position="374"/>
        <end position="395"/>
    </location>
</feature>
<feature type="region of interest" description="Disordered" evidence="1">
    <location>
        <begin position="374"/>
        <end position="446"/>
    </location>
</feature>
<dbReference type="RefSeq" id="XP_022670793.1">
    <property type="nucleotide sequence ID" value="XM_022815058.1"/>
</dbReference>
<dbReference type="KEGG" id="vde:111254342"/>
<accession>A0A7M7KWR9</accession>
<protein>
    <submittedName>
        <fullName evidence="3">Uncharacterized protein</fullName>
    </submittedName>
</protein>
<dbReference type="GeneID" id="111254342"/>
<name>A0A7M7KWR9_VARDE</name>
<dbReference type="SUPFAM" id="SSF49265">
    <property type="entry name" value="Fibronectin type III"/>
    <property type="match status" value="1"/>
</dbReference>
<evidence type="ECO:0000313" key="3">
    <source>
        <dbReference type="EnsemblMetazoa" id="XP_022670793"/>
    </source>
</evidence>
<keyword evidence="2" id="KW-1133">Transmembrane helix</keyword>
<feature type="transmembrane region" description="Helical" evidence="2">
    <location>
        <begin position="341"/>
        <end position="364"/>
    </location>
</feature>
<keyword evidence="2" id="KW-0472">Membrane</keyword>
<feature type="compositionally biased region" description="Basic and acidic residues" evidence="1">
    <location>
        <begin position="436"/>
        <end position="446"/>
    </location>
</feature>
<dbReference type="Proteomes" id="UP000594260">
    <property type="component" value="Unplaced"/>
</dbReference>
<sequence length="446" mass="50862">MAFEAFDKKTHVMMARCRAQCLNQFYVFGSENNCFDDGECWMCWDSCSLVYKRYKAWAPLCNNKHLCFPGCQEACNFRRLHSNYTETTKNMDVHPMPPLKYSYRKADDAIHFDWSVSETKQIRGKPLVYVLLILDQLTSNWQQLTQTFYTNVTMRRGLLKLSSKLQLTAYSPNGQVGQIEQWCSDFDFHSENSRETLRDEGYLEDSARQRHQGDVSLELENHRSQWMPVLQALRHSTKHLGGIDAVLSWSRVSYDADIRYEVQWKRTEQALDITGQLTTYNNVGVVTLWPNSIYQVSVRAFVFGSLRPVAESKTLIVDTATHTSGSRPLIETCSGCISPQYIIGVGLSIATIFIISIFMAVRVIKRVCSQWLSSNTTPKTSTSVSSKSGKKQSLSNRHASVKKQLSALSARISQDSRSSTAKHDRLVEEEDPSTVFEKRSDNDCNI</sequence>
<organism evidence="3 4">
    <name type="scientific">Varroa destructor</name>
    <name type="common">Honeybee mite</name>
    <dbReference type="NCBI Taxonomy" id="109461"/>
    <lineage>
        <taxon>Eukaryota</taxon>
        <taxon>Metazoa</taxon>
        <taxon>Ecdysozoa</taxon>
        <taxon>Arthropoda</taxon>
        <taxon>Chelicerata</taxon>
        <taxon>Arachnida</taxon>
        <taxon>Acari</taxon>
        <taxon>Parasitiformes</taxon>
        <taxon>Mesostigmata</taxon>
        <taxon>Gamasina</taxon>
        <taxon>Dermanyssoidea</taxon>
        <taxon>Varroidae</taxon>
        <taxon>Varroa</taxon>
    </lineage>
</organism>
<evidence type="ECO:0000256" key="2">
    <source>
        <dbReference type="SAM" id="Phobius"/>
    </source>
</evidence>
<keyword evidence="4" id="KW-1185">Reference proteome</keyword>
<proteinExistence type="predicted"/>
<keyword evidence="2" id="KW-0812">Transmembrane</keyword>
<dbReference type="OrthoDB" id="8195614at2759"/>
<evidence type="ECO:0000313" key="4">
    <source>
        <dbReference type="Proteomes" id="UP000594260"/>
    </source>
</evidence>
<evidence type="ECO:0000256" key="1">
    <source>
        <dbReference type="SAM" id="MobiDB-lite"/>
    </source>
</evidence>
<dbReference type="InParanoid" id="A0A7M7KWR9"/>
<reference evidence="3" key="1">
    <citation type="submission" date="2021-01" db="UniProtKB">
        <authorList>
            <consortium name="EnsemblMetazoa"/>
        </authorList>
    </citation>
    <scope>IDENTIFICATION</scope>
</reference>
<dbReference type="EnsemblMetazoa" id="XM_022815058">
    <property type="protein sequence ID" value="XP_022670793"/>
    <property type="gene ID" value="LOC111254342"/>
</dbReference>
<dbReference type="InterPro" id="IPR036116">
    <property type="entry name" value="FN3_sf"/>
</dbReference>